<name>A0A6N4SW35_CYTH3</name>
<comment type="pathway">
    <text evidence="1">Amino-acid biosynthesis; L-lysine biosynthesis via AAA pathway; L-lysine from L-alpha-aminoadipate (fungal route): step 3/3.</text>
</comment>
<dbReference type="EC" id="1.5.1.7" evidence="3"/>
<comment type="catalytic activity">
    <reaction evidence="9">
        <text>L-saccharopine + NAD(+) + H2O = L-lysine + 2-oxoglutarate + NADH + H(+)</text>
        <dbReference type="Rhea" id="RHEA:12440"/>
        <dbReference type="ChEBI" id="CHEBI:15377"/>
        <dbReference type="ChEBI" id="CHEBI:15378"/>
        <dbReference type="ChEBI" id="CHEBI:16810"/>
        <dbReference type="ChEBI" id="CHEBI:32551"/>
        <dbReference type="ChEBI" id="CHEBI:57540"/>
        <dbReference type="ChEBI" id="CHEBI:57945"/>
        <dbReference type="ChEBI" id="CHEBI:57951"/>
        <dbReference type="EC" id="1.5.1.7"/>
    </reaction>
</comment>
<feature type="binding site" evidence="11">
    <location>
        <position position="274"/>
    </location>
    <ligand>
        <name>NAD(+)</name>
        <dbReference type="ChEBI" id="CHEBI:57540"/>
    </ligand>
</feature>
<feature type="binding site" evidence="11">
    <location>
        <begin position="347"/>
        <end position="350"/>
    </location>
    <ligand>
        <name>NAD(+)</name>
        <dbReference type="ChEBI" id="CHEBI:57540"/>
    </ligand>
</feature>
<feature type="domain" description="Alanine dehydrogenase/pyridine nucleotide transhydrogenase N-terminal" evidence="13">
    <location>
        <begin position="7"/>
        <end position="139"/>
    </location>
</feature>
<dbReference type="UniPathway" id="UPA00033">
    <property type="reaction ID" value="UER00034"/>
</dbReference>
<dbReference type="InterPro" id="IPR051168">
    <property type="entry name" value="AASS"/>
</dbReference>
<feature type="active site" description="Proton acceptor" evidence="10">
    <location>
        <position position="75"/>
    </location>
</feature>
<dbReference type="PANTHER" id="PTHR11133">
    <property type="entry name" value="SACCHAROPINE DEHYDROGENASE"/>
    <property type="match status" value="1"/>
</dbReference>
<dbReference type="InterPro" id="IPR027281">
    <property type="entry name" value="Lys1"/>
</dbReference>
<dbReference type="KEGG" id="chu:CHU_3369"/>
<organism evidence="14 15">
    <name type="scientific">Cytophaga hutchinsonii (strain ATCC 33406 / DSM 1761 / CIP 103989 / NBRC 15051 / NCIMB 9469 / D465)</name>
    <dbReference type="NCBI Taxonomy" id="269798"/>
    <lineage>
        <taxon>Bacteria</taxon>
        <taxon>Pseudomonadati</taxon>
        <taxon>Bacteroidota</taxon>
        <taxon>Cytophagia</taxon>
        <taxon>Cytophagales</taxon>
        <taxon>Cytophagaceae</taxon>
        <taxon>Cytophaga</taxon>
    </lineage>
</organism>
<protein>
    <recommendedName>
        <fullName evidence="4">Saccharopine dehydrogenase [NAD(+), L-lysine-forming]</fullName>
        <ecNumber evidence="3">1.5.1.7</ecNumber>
    </recommendedName>
    <alternativeName>
        <fullName evidence="8">Lysine--2-oxoglutarate reductase</fullName>
    </alternativeName>
</protein>
<evidence type="ECO:0000259" key="12">
    <source>
        <dbReference type="SMART" id="SM01002"/>
    </source>
</evidence>
<feature type="binding site" evidence="11">
    <location>
        <position position="229"/>
    </location>
    <ligand>
        <name>NAD(+)</name>
        <dbReference type="ChEBI" id="CHEBI:57540"/>
    </ligand>
</feature>
<keyword evidence="11" id="KW-0520">NAD</keyword>
<evidence type="ECO:0000256" key="10">
    <source>
        <dbReference type="PIRSR" id="PIRSR018250-1"/>
    </source>
</evidence>
<dbReference type="SUPFAM" id="SSF52283">
    <property type="entry name" value="Formate/glycerate dehydrogenase catalytic domain-like"/>
    <property type="match status" value="1"/>
</dbReference>
<feature type="active site" description="Proton donor" evidence="10">
    <location>
        <position position="93"/>
    </location>
</feature>
<evidence type="ECO:0000259" key="13">
    <source>
        <dbReference type="SMART" id="SM01003"/>
    </source>
</evidence>
<evidence type="ECO:0000313" key="15">
    <source>
        <dbReference type="Proteomes" id="UP000001822"/>
    </source>
</evidence>
<dbReference type="EMBL" id="CP000383">
    <property type="protein sequence ID" value="ABG60605.1"/>
    <property type="molecule type" value="Genomic_DNA"/>
</dbReference>
<evidence type="ECO:0000256" key="1">
    <source>
        <dbReference type="ARBA" id="ARBA00004884"/>
    </source>
</evidence>
<keyword evidence="6" id="KW-0560">Oxidoreductase</keyword>
<evidence type="ECO:0000313" key="14">
    <source>
        <dbReference type="EMBL" id="ABG60605.1"/>
    </source>
</evidence>
<dbReference type="PIRSF" id="PIRSF018250">
    <property type="entry name" value="Saccharopine_DH_Lys"/>
    <property type="match status" value="1"/>
</dbReference>
<evidence type="ECO:0000256" key="9">
    <source>
        <dbReference type="ARBA" id="ARBA00047860"/>
    </source>
</evidence>
<evidence type="ECO:0000256" key="8">
    <source>
        <dbReference type="ARBA" id="ARBA00033228"/>
    </source>
</evidence>
<keyword evidence="7" id="KW-1015">Disulfide bond</keyword>
<dbReference type="SMART" id="SM01002">
    <property type="entry name" value="AlaDh_PNT_C"/>
    <property type="match status" value="1"/>
</dbReference>
<dbReference type="Proteomes" id="UP000001822">
    <property type="component" value="Chromosome"/>
</dbReference>
<keyword evidence="15" id="KW-1185">Reference proteome</keyword>
<feature type="binding site" evidence="11">
    <location>
        <begin position="189"/>
        <end position="190"/>
    </location>
    <ligand>
        <name>NAD(+)</name>
        <dbReference type="ChEBI" id="CHEBI:57540"/>
    </ligand>
</feature>
<dbReference type="CDD" id="cd05199">
    <property type="entry name" value="SDH_like"/>
    <property type="match status" value="1"/>
</dbReference>
<accession>A0A6N4SW35</accession>
<dbReference type="InterPro" id="IPR007698">
    <property type="entry name" value="AlaDH/PNT_NAD(H)-bd"/>
</dbReference>
<dbReference type="Pfam" id="PF05222">
    <property type="entry name" value="AlaDh_PNT_N"/>
    <property type="match status" value="1"/>
</dbReference>
<sequence length="408" mass="46409">MTKLKIGIIREGKVPSDRRVPLLPAQCVEIMQQYPHVEIFVQPSDIRCISNKEYVSAGIPIREDLSSCDILLGIKEVPIYQLMADKTYLFFSHTIKLQPHNQKLLQSVLEKRITLIDYEALRDKENKRVIAFGYYAGIVGAYNAFLLTGKKYNLFDLKPAHKCYDINELIAELKKVVLPPLRFVLTGAGRVGNGAELMLKEMGIQKISPQDFLTKTYKHPVYTQIISADYNRLPSANQSINIWNTEHFHEHPEMYQSNFMRFASVTDVLIAGAYWDQRAPKLFTTEDIKRSDFSIRLIADITCDINGSIPTTVKSTNIYDPAYDFNPFTKDIEAPFSDPRNITVMAIDNLPCEIPRSASEDFGNQLIKNVLPDLLTKPYGDLIQRCALTVKGTLGPHFSYLKEYSEGK</sequence>
<evidence type="ECO:0000256" key="7">
    <source>
        <dbReference type="ARBA" id="ARBA00023157"/>
    </source>
</evidence>
<dbReference type="SMART" id="SM01003">
    <property type="entry name" value="AlaDh_PNT_N"/>
    <property type="match status" value="1"/>
</dbReference>
<dbReference type="AlphaFoldDB" id="A0A6N4SW35"/>
<evidence type="ECO:0000256" key="5">
    <source>
        <dbReference type="ARBA" id="ARBA00022605"/>
    </source>
</evidence>
<dbReference type="GO" id="GO:0019878">
    <property type="term" value="P:lysine biosynthetic process via aminoadipic acid"/>
    <property type="evidence" value="ECO:0007669"/>
    <property type="project" value="UniProtKB-UniPathway"/>
</dbReference>
<keyword evidence="5" id="KW-0028">Amino-acid biosynthesis</keyword>
<proteinExistence type="predicted"/>
<evidence type="ECO:0000256" key="6">
    <source>
        <dbReference type="ARBA" id="ARBA00023002"/>
    </source>
</evidence>
<dbReference type="Gene3D" id="3.40.50.720">
    <property type="entry name" value="NAD(P)-binding Rossmann-like Domain"/>
    <property type="match status" value="2"/>
</dbReference>
<feature type="binding site" evidence="11">
    <location>
        <position position="245"/>
    </location>
    <ligand>
        <name>NAD(+)</name>
        <dbReference type="ChEBI" id="CHEBI:57540"/>
    </ligand>
</feature>
<comment type="subunit">
    <text evidence="2">Monomer.</text>
</comment>
<dbReference type="RefSeq" id="WP_011586713.1">
    <property type="nucleotide sequence ID" value="NC_008255.1"/>
</dbReference>
<reference evidence="14 15" key="1">
    <citation type="journal article" date="2007" name="Appl. Environ. Microbiol.">
        <title>Genome sequence of the cellulolytic gliding bacterium Cytophaga hutchinsonii.</title>
        <authorList>
            <person name="Xie G."/>
            <person name="Bruce D.C."/>
            <person name="Challacombe J.F."/>
            <person name="Chertkov O."/>
            <person name="Detter J.C."/>
            <person name="Gilna P."/>
            <person name="Han C.S."/>
            <person name="Lucas S."/>
            <person name="Misra M."/>
            <person name="Myers G.L."/>
            <person name="Richardson P."/>
            <person name="Tapia R."/>
            <person name="Thayer N."/>
            <person name="Thompson L.S."/>
            <person name="Brettin T.S."/>
            <person name="Henrissat B."/>
            <person name="Wilson D.B."/>
            <person name="McBride M.J."/>
        </authorList>
    </citation>
    <scope>NUCLEOTIDE SEQUENCE [LARGE SCALE GENOMIC DNA]</scope>
    <source>
        <strain evidence="15">ATCC 33406 / DSM 1761 / CIP 103989 / NBRC 15051 / NCIMB 9469 / D465</strain>
    </source>
</reference>
<dbReference type="InterPro" id="IPR007886">
    <property type="entry name" value="AlaDH/PNT_N"/>
</dbReference>
<feature type="domain" description="Alanine dehydrogenase/pyridine nucleotide transhydrogenase NAD(H)-binding" evidence="12">
    <location>
        <begin position="169"/>
        <end position="346"/>
    </location>
</feature>
<dbReference type="GO" id="GO:0004754">
    <property type="term" value="F:saccharopine dehydrogenase (NAD+, L-lysine-forming) activity"/>
    <property type="evidence" value="ECO:0007669"/>
    <property type="project" value="UniProtKB-EC"/>
</dbReference>
<evidence type="ECO:0000256" key="3">
    <source>
        <dbReference type="ARBA" id="ARBA00012847"/>
    </source>
</evidence>
<dbReference type="OrthoDB" id="1141481at2"/>
<dbReference type="PANTHER" id="PTHR11133:SF22">
    <property type="entry name" value="ALPHA-AMINOADIPIC SEMIALDEHYDE SYNTHASE, MITOCHONDRIAL"/>
    <property type="match status" value="1"/>
</dbReference>
<evidence type="ECO:0000256" key="4">
    <source>
        <dbReference type="ARBA" id="ARBA00021221"/>
    </source>
</evidence>
<evidence type="ECO:0000256" key="11">
    <source>
        <dbReference type="PIRSR" id="PIRSR018250-3"/>
    </source>
</evidence>
<gene>
    <name evidence="14" type="ordered locus">CHU_3369</name>
</gene>
<evidence type="ECO:0000256" key="2">
    <source>
        <dbReference type="ARBA" id="ARBA00011245"/>
    </source>
</evidence>